<organism evidence="2 3">
    <name type="scientific">Thalassiosira oceanica</name>
    <name type="common">Marine diatom</name>
    <dbReference type="NCBI Taxonomy" id="159749"/>
    <lineage>
        <taxon>Eukaryota</taxon>
        <taxon>Sar</taxon>
        <taxon>Stramenopiles</taxon>
        <taxon>Ochrophyta</taxon>
        <taxon>Bacillariophyta</taxon>
        <taxon>Coscinodiscophyceae</taxon>
        <taxon>Thalassiosirophycidae</taxon>
        <taxon>Thalassiosirales</taxon>
        <taxon>Thalassiosiraceae</taxon>
        <taxon>Thalassiosira</taxon>
    </lineage>
</organism>
<evidence type="ECO:0000313" key="2">
    <source>
        <dbReference type="EMBL" id="EJK74883.1"/>
    </source>
</evidence>
<evidence type="ECO:0000256" key="1">
    <source>
        <dbReference type="SAM" id="MobiDB-lite"/>
    </source>
</evidence>
<gene>
    <name evidence="2" type="ORF">THAOC_03413</name>
</gene>
<accession>K0T7V5</accession>
<feature type="compositionally biased region" description="Basic and acidic residues" evidence="1">
    <location>
        <begin position="77"/>
        <end position="86"/>
    </location>
</feature>
<feature type="non-terminal residue" evidence="2">
    <location>
        <position position="1"/>
    </location>
</feature>
<dbReference type="Proteomes" id="UP000266841">
    <property type="component" value="Unassembled WGS sequence"/>
</dbReference>
<comment type="caution">
    <text evidence="2">The sequence shown here is derived from an EMBL/GenBank/DDBJ whole genome shotgun (WGS) entry which is preliminary data.</text>
</comment>
<feature type="region of interest" description="Disordered" evidence="1">
    <location>
        <begin position="1"/>
        <end position="38"/>
    </location>
</feature>
<name>K0T7V5_THAOC</name>
<feature type="compositionally biased region" description="Basic and acidic residues" evidence="1">
    <location>
        <begin position="53"/>
        <end position="63"/>
    </location>
</feature>
<feature type="region of interest" description="Disordered" evidence="1">
    <location>
        <begin position="53"/>
        <end position="156"/>
    </location>
</feature>
<dbReference type="EMBL" id="AGNL01003287">
    <property type="protein sequence ID" value="EJK74883.1"/>
    <property type="molecule type" value="Genomic_DNA"/>
</dbReference>
<proteinExistence type="predicted"/>
<dbReference type="OrthoDB" id="47704at2759"/>
<feature type="compositionally biased region" description="Acidic residues" evidence="1">
    <location>
        <begin position="87"/>
        <end position="96"/>
    </location>
</feature>
<keyword evidence="3" id="KW-1185">Reference proteome</keyword>
<protein>
    <submittedName>
        <fullName evidence="2">Uncharacterized protein</fullName>
    </submittedName>
</protein>
<evidence type="ECO:0000313" key="3">
    <source>
        <dbReference type="Proteomes" id="UP000266841"/>
    </source>
</evidence>
<sequence>FCTANNISVGGGGEEERGRGDDPSASTKLAARARRGGNALERAYVDRFVKARAETAASRDEASRCPPRPGRPGAGRDGGEEERTADDPDSSDDDDAPLTSLKAEGAGGEESDSDDDEVPLTALKKRPATVSRSEPPGSKRAKQEPSVKSKVAPAKSKVAPSAYALALVLNEISKTHGHLFREPSHAEYAWQQRHRSRLTSPLAKEVMFRGNPREPGSLSFEDVHLMLPEDRLARLRGGAARGPGPACQPPPPPHDEWIVSHLSSEAATGLRHEVDVLVGVGLLAVADDGSLLLADGWERRAYHSLLNDMKDWGSDEDPHGLFGVHGRIKKLETKWRNKNGEWQYSEGGSVVVTLKDQEYQTRKEVFTDNYSNWTSEKSGMGTFGV</sequence>
<dbReference type="AlphaFoldDB" id="K0T7V5"/>
<feature type="compositionally biased region" description="Acidic residues" evidence="1">
    <location>
        <begin position="107"/>
        <end position="118"/>
    </location>
</feature>
<dbReference type="eggNOG" id="ENOG502SN5S">
    <property type="taxonomic scope" value="Eukaryota"/>
</dbReference>
<reference evidence="2 3" key="1">
    <citation type="journal article" date="2012" name="Genome Biol.">
        <title>Genome and low-iron response of an oceanic diatom adapted to chronic iron limitation.</title>
        <authorList>
            <person name="Lommer M."/>
            <person name="Specht M."/>
            <person name="Roy A.S."/>
            <person name="Kraemer L."/>
            <person name="Andreson R."/>
            <person name="Gutowska M.A."/>
            <person name="Wolf J."/>
            <person name="Bergner S.V."/>
            <person name="Schilhabel M.B."/>
            <person name="Klostermeier U.C."/>
            <person name="Beiko R.G."/>
            <person name="Rosenstiel P."/>
            <person name="Hippler M."/>
            <person name="Laroche J."/>
        </authorList>
    </citation>
    <scope>NUCLEOTIDE SEQUENCE [LARGE SCALE GENOMIC DNA]</scope>
    <source>
        <strain evidence="2 3">CCMP1005</strain>
    </source>
</reference>